<dbReference type="EMBL" id="CAAALY010264079">
    <property type="protein sequence ID" value="VEL40216.1"/>
    <property type="molecule type" value="Genomic_DNA"/>
</dbReference>
<organism evidence="2 3">
    <name type="scientific">Protopolystoma xenopodis</name>
    <dbReference type="NCBI Taxonomy" id="117903"/>
    <lineage>
        <taxon>Eukaryota</taxon>
        <taxon>Metazoa</taxon>
        <taxon>Spiralia</taxon>
        <taxon>Lophotrochozoa</taxon>
        <taxon>Platyhelminthes</taxon>
        <taxon>Monogenea</taxon>
        <taxon>Polyopisthocotylea</taxon>
        <taxon>Polystomatidea</taxon>
        <taxon>Polystomatidae</taxon>
        <taxon>Protopolystoma</taxon>
    </lineage>
</organism>
<dbReference type="InterPro" id="IPR043136">
    <property type="entry name" value="B30.2/SPRY_sf"/>
</dbReference>
<proteinExistence type="predicted"/>
<protein>
    <recommendedName>
        <fullName evidence="4">B30.2/SPRY domain-containing protein</fullName>
    </recommendedName>
</protein>
<dbReference type="OrthoDB" id="6266763at2759"/>
<gene>
    <name evidence="2" type="ORF">PXEA_LOCUS33656</name>
</gene>
<evidence type="ECO:0000256" key="1">
    <source>
        <dbReference type="SAM" id="MobiDB-lite"/>
    </source>
</evidence>
<dbReference type="InterPro" id="IPR013320">
    <property type="entry name" value="ConA-like_dom_sf"/>
</dbReference>
<reference evidence="2" key="1">
    <citation type="submission" date="2018-11" db="EMBL/GenBank/DDBJ databases">
        <authorList>
            <consortium name="Pathogen Informatics"/>
        </authorList>
    </citation>
    <scope>NUCLEOTIDE SEQUENCE</scope>
</reference>
<sequence length="168" mass="17517">MSAPFLPLYLPTVAQFRLDPSSTNWGPAASHGHVSSVSSLLSAVSSSHSSERCLQTSGGGGGGNSSLNPSNAVTSASGSAGALQVSEDGFTVLSSGDAEEHVCLAETGFVRGLHYWEWRVETYDGQGQIAVGVALAGVARDKRLGEPKQQQLLLPRCFNRGRFGRAAI</sequence>
<keyword evidence="3" id="KW-1185">Reference proteome</keyword>
<dbReference type="SUPFAM" id="SSF49899">
    <property type="entry name" value="Concanavalin A-like lectins/glucanases"/>
    <property type="match status" value="1"/>
</dbReference>
<dbReference type="Proteomes" id="UP000784294">
    <property type="component" value="Unassembled WGS sequence"/>
</dbReference>
<evidence type="ECO:0008006" key="4">
    <source>
        <dbReference type="Google" id="ProtNLM"/>
    </source>
</evidence>
<evidence type="ECO:0000313" key="2">
    <source>
        <dbReference type="EMBL" id="VEL40216.1"/>
    </source>
</evidence>
<evidence type="ECO:0000313" key="3">
    <source>
        <dbReference type="Proteomes" id="UP000784294"/>
    </source>
</evidence>
<dbReference type="Gene3D" id="2.60.120.920">
    <property type="match status" value="1"/>
</dbReference>
<name>A0A3S5CUZ9_9PLAT</name>
<comment type="caution">
    <text evidence="2">The sequence shown here is derived from an EMBL/GenBank/DDBJ whole genome shotgun (WGS) entry which is preliminary data.</text>
</comment>
<dbReference type="AlphaFoldDB" id="A0A3S5CUZ9"/>
<accession>A0A3S5CUZ9</accession>
<feature type="region of interest" description="Disordered" evidence="1">
    <location>
        <begin position="51"/>
        <end position="73"/>
    </location>
</feature>